<keyword evidence="5" id="KW-0004">4Fe-4S</keyword>
<keyword evidence="8" id="KW-0378">Hydrolase</keyword>
<dbReference type="CDD" id="cd10030">
    <property type="entry name" value="UDG-F4_TTUDGA_SPO1dp_like"/>
    <property type="match status" value="1"/>
</dbReference>
<evidence type="ECO:0000313" key="13">
    <source>
        <dbReference type="EMBL" id="ADP70855.1"/>
    </source>
</evidence>
<evidence type="ECO:0000256" key="2">
    <source>
        <dbReference type="ARBA" id="ARBA00006521"/>
    </source>
</evidence>
<dbReference type="InterPro" id="IPR036895">
    <property type="entry name" value="Uracil-DNA_glycosylase-like_sf"/>
</dbReference>
<dbReference type="GO" id="GO:0046872">
    <property type="term" value="F:metal ion binding"/>
    <property type="evidence" value="ECO:0007669"/>
    <property type="project" value="UniProtKB-KW"/>
</dbReference>
<comment type="catalytic activity">
    <reaction evidence="1">
        <text>Hydrolyzes single-stranded DNA or mismatched double-stranded DNA and polynucleotides, releasing free uracil.</text>
        <dbReference type="EC" id="3.2.2.27"/>
    </reaction>
</comment>
<evidence type="ECO:0000256" key="8">
    <source>
        <dbReference type="ARBA" id="ARBA00022801"/>
    </source>
</evidence>
<keyword evidence="9" id="KW-0408">Iron</keyword>
<dbReference type="GO" id="GO:0004844">
    <property type="term" value="F:uracil DNA N-glycosylase activity"/>
    <property type="evidence" value="ECO:0007669"/>
    <property type="project" value="UniProtKB-EC"/>
</dbReference>
<dbReference type="NCBIfam" id="TIGR00758">
    <property type="entry name" value="UDG_fam4"/>
    <property type="match status" value="1"/>
</dbReference>
<dbReference type="eggNOG" id="COG1573">
    <property type="taxonomic scope" value="Bacteria"/>
</dbReference>
<keyword evidence="10" id="KW-0411">Iron-sulfur</keyword>
<dbReference type="GO" id="GO:0051539">
    <property type="term" value="F:4 iron, 4 sulfur cluster binding"/>
    <property type="evidence" value="ECO:0007669"/>
    <property type="project" value="UniProtKB-KW"/>
</dbReference>
<keyword evidence="14" id="KW-1185">Reference proteome</keyword>
<evidence type="ECO:0000256" key="4">
    <source>
        <dbReference type="ARBA" id="ARBA00019403"/>
    </source>
</evidence>
<feature type="domain" description="Uracil-DNA glycosylase-like" evidence="12">
    <location>
        <begin position="127"/>
        <end position="276"/>
    </location>
</feature>
<evidence type="ECO:0000256" key="3">
    <source>
        <dbReference type="ARBA" id="ARBA00012030"/>
    </source>
</evidence>
<dbReference type="SUPFAM" id="SSF52141">
    <property type="entry name" value="Uracil-DNA glycosylase-like"/>
    <property type="match status" value="1"/>
</dbReference>
<name>E3I8E6_RHOVT</name>
<dbReference type="STRING" id="648757.Rvan_1603"/>
<keyword evidence="7" id="KW-0227">DNA damage</keyword>
<keyword evidence="11" id="KW-0234">DNA repair</keyword>
<gene>
    <name evidence="13" type="ordered locus">Rvan_1603</name>
</gene>
<dbReference type="InterPro" id="IPR051536">
    <property type="entry name" value="UDG_Type-4/5"/>
</dbReference>
<proteinExistence type="inferred from homology"/>
<dbReference type="EC" id="3.2.2.27" evidence="3"/>
<evidence type="ECO:0000256" key="7">
    <source>
        <dbReference type="ARBA" id="ARBA00022763"/>
    </source>
</evidence>
<dbReference type="InterPro" id="IPR005122">
    <property type="entry name" value="Uracil-DNA_glycosylase-like"/>
</dbReference>
<evidence type="ECO:0000256" key="5">
    <source>
        <dbReference type="ARBA" id="ARBA00022485"/>
    </source>
</evidence>
<dbReference type="PANTHER" id="PTHR33693:SF1">
    <property type="entry name" value="TYPE-4 URACIL-DNA GLYCOSYLASE"/>
    <property type="match status" value="1"/>
</dbReference>
<dbReference type="HOGENOM" id="CLU_044815_1_0_5"/>
<dbReference type="Pfam" id="PF03167">
    <property type="entry name" value="UDG"/>
    <property type="match status" value="1"/>
</dbReference>
<evidence type="ECO:0000256" key="10">
    <source>
        <dbReference type="ARBA" id="ARBA00023014"/>
    </source>
</evidence>
<dbReference type="GO" id="GO:0006281">
    <property type="term" value="P:DNA repair"/>
    <property type="evidence" value="ECO:0007669"/>
    <property type="project" value="UniProtKB-KW"/>
</dbReference>
<evidence type="ECO:0000313" key="14">
    <source>
        <dbReference type="Proteomes" id="UP000001399"/>
    </source>
</evidence>
<organism evidence="13 14">
    <name type="scientific">Rhodomicrobium vannielii (strain ATCC 17100 / DSM 162 / LMG 4299 / NCIMB 10020 / ATH 3.1.1)</name>
    <dbReference type="NCBI Taxonomy" id="648757"/>
    <lineage>
        <taxon>Bacteria</taxon>
        <taxon>Pseudomonadati</taxon>
        <taxon>Pseudomonadota</taxon>
        <taxon>Alphaproteobacteria</taxon>
        <taxon>Hyphomicrobiales</taxon>
        <taxon>Hyphomicrobiaceae</taxon>
        <taxon>Rhodomicrobium</taxon>
    </lineage>
</organism>
<dbReference type="Proteomes" id="UP000001399">
    <property type="component" value="Chromosome"/>
</dbReference>
<dbReference type="InterPro" id="IPR005273">
    <property type="entry name" value="Ura-DNA_glyco_family4"/>
</dbReference>
<dbReference type="PANTHER" id="PTHR33693">
    <property type="entry name" value="TYPE-5 URACIL-DNA GLYCOSYLASE"/>
    <property type="match status" value="1"/>
</dbReference>
<dbReference type="AlphaFoldDB" id="E3I8E6"/>
<evidence type="ECO:0000256" key="6">
    <source>
        <dbReference type="ARBA" id="ARBA00022723"/>
    </source>
</evidence>
<evidence type="ECO:0000256" key="1">
    <source>
        <dbReference type="ARBA" id="ARBA00001400"/>
    </source>
</evidence>
<evidence type="ECO:0000259" key="12">
    <source>
        <dbReference type="SMART" id="SM00986"/>
    </source>
</evidence>
<dbReference type="EMBL" id="CP002292">
    <property type="protein sequence ID" value="ADP70855.1"/>
    <property type="molecule type" value="Genomic_DNA"/>
</dbReference>
<dbReference type="SMART" id="SM00987">
    <property type="entry name" value="UreE_C"/>
    <property type="match status" value="1"/>
</dbReference>
<dbReference type="Gene3D" id="3.40.470.10">
    <property type="entry name" value="Uracil-DNA glycosylase-like domain"/>
    <property type="match status" value="1"/>
</dbReference>
<comment type="similarity">
    <text evidence="2">Belongs to the uracil-DNA glycosylase (UDG) superfamily. Type 4 (UDGa) family.</text>
</comment>
<evidence type="ECO:0000256" key="9">
    <source>
        <dbReference type="ARBA" id="ARBA00023004"/>
    </source>
</evidence>
<dbReference type="SMART" id="SM00986">
    <property type="entry name" value="UDG"/>
    <property type="match status" value="1"/>
</dbReference>
<protein>
    <recommendedName>
        <fullName evidence="4">Type-4 uracil-DNA glycosylase</fullName>
        <ecNumber evidence="3">3.2.2.27</ecNumber>
    </recommendedName>
</protein>
<evidence type="ECO:0000256" key="11">
    <source>
        <dbReference type="ARBA" id="ARBA00023204"/>
    </source>
</evidence>
<sequence length="289" mass="31592">MGNLTGMRAPSENAEILLEWYRAMGVDETIADETRDWLSEIPRAEQPLPKGIDVDANVNRKPLTRERADLTHLAAPTRAAPVELPASNDVMAARELARSAKSLEELRALLESFEGCGLKATASRLCLSRGSPSAPLMLIGEAPGKDEDRLGQPFVGRAGQLLDRMLAAIGLTEADFYITNIVFWRPPGNRTPSPEEVLVCQPFVERQIELLAPRIVVFLGNAAARQLTGATEGIMKLRGKWLELPGHPGVRAMATLHPAYLLRTPIAKRLAWRDLLAVRAALDALDGRS</sequence>
<reference evidence="14" key="1">
    <citation type="journal article" date="2011" name="J. Bacteriol.">
        <title>Genome sequences of eight morphologically diverse alphaproteobacteria.</title>
        <authorList>
            <consortium name="US DOE Joint Genome Institute"/>
            <person name="Brown P.J."/>
            <person name="Kysela D.T."/>
            <person name="Buechlein A."/>
            <person name="Hemmerich C."/>
            <person name="Brun Y.V."/>
        </authorList>
    </citation>
    <scope>NUCLEOTIDE SEQUENCE [LARGE SCALE GENOMIC DNA]</scope>
    <source>
        <strain evidence="14">ATCC 17100 / ATH 3.1.1 / DSM 162 / LMG 4299</strain>
    </source>
</reference>
<accession>E3I8E6</accession>
<keyword evidence="6" id="KW-0479">Metal-binding</keyword>
<dbReference type="KEGG" id="rva:Rvan_1603"/>